<evidence type="ECO:0000256" key="5">
    <source>
        <dbReference type="SAM" id="MobiDB-lite"/>
    </source>
</evidence>
<keyword evidence="2 4" id="KW-0697">Rotamase</keyword>
<keyword evidence="8" id="KW-1185">Reference proteome</keyword>
<dbReference type="PROSITE" id="PS50072">
    <property type="entry name" value="CSA_PPIASE_2"/>
    <property type="match status" value="1"/>
</dbReference>
<feature type="region of interest" description="Disordered" evidence="5">
    <location>
        <begin position="50"/>
        <end position="71"/>
    </location>
</feature>
<dbReference type="GO" id="GO:0005737">
    <property type="term" value="C:cytoplasm"/>
    <property type="evidence" value="ECO:0007669"/>
    <property type="project" value="TreeGrafter"/>
</dbReference>
<dbReference type="SUPFAM" id="SSF50891">
    <property type="entry name" value="Cyclophilin-like"/>
    <property type="match status" value="1"/>
</dbReference>
<dbReference type="AlphaFoldDB" id="A0AA88DJP0"/>
<evidence type="ECO:0000256" key="1">
    <source>
        <dbReference type="ARBA" id="ARBA00007365"/>
    </source>
</evidence>
<feature type="domain" description="PPIase cyclophilin-type" evidence="6">
    <location>
        <begin position="96"/>
        <end position="288"/>
    </location>
</feature>
<dbReference type="InterPro" id="IPR029000">
    <property type="entry name" value="Cyclophilin-like_dom_sf"/>
</dbReference>
<dbReference type="EMBL" id="BTGU01000038">
    <property type="protein sequence ID" value="GMN51669.1"/>
    <property type="molecule type" value="Genomic_DNA"/>
</dbReference>
<evidence type="ECO:0000256" key="3">
    <source>
        <dbReference type="ARBA" id="ARBA00023235"/>
    </source>
</evidence>
<evidence type="ECO:0000256" key="2">
    <source>
        <dbReference type="ARBA" id="ARBA00023110"/>
    </source>
</evidence>
<dbReference type="GO" id="GO:0016018">
    <property type="term" value="F:cyclosporin A binding"/>
    <property type="evidence" value="ECO:0007669"/>
    <property type="project" value="TreeGrafter"/>
</dbReference>
<dbReference type="InterPro" id="IPR002130">
    <property type="entry name" value="Cyclophilin-type_PPIase_dom"/>
</dbReference>
<dbReference type="Proteomes" id="UP001187192">
    <property type="component" value="Unassembled WGS sequence"/>
</dbReference>
<proteinExistence type="inferred from homology"/>
<gene>
    <name evidence="7" type="ORF">TIFTF001_020816</name>
</gene>
<dbReference type="PRINTS" id="PR00153">
    <property type="entry name" value="CSAPPISMRASE"/>
</dbReference>
<name>A0AA88DJP0_FICCA</name>
<dbReference type="PANTHER" id="PTHR11071">
    <property type="entry name" value="PEPTIDYL-PROLYL CIS-TRANS ISOMERASE"/>
    <property type="match status" value="1"/>
</dbReference>
<evidence type="ECO:0000256" key="4">
    <source>
        <dbReference type="RuleBase" id="RU363019"/>
    </source>
</evidence>
<accession>A0AA88DJP0</accession>
<sequence length="293" mass="31975">MASATSMRVVHPHLHTPSVRVFQRNAVPVPVQVSSLCLYRLANASTLPHSSALRLSSPSPSPSPSRRRRCRCSPTTSMTKLHVQQELQATVTTKCFFDVEIQGESVGRIVFCLFGDVVPKTAENFRSLCTGEKGYGYKGCSFHRIIKDFMIQGGDFTHGNGTGGVSIYGSSFDDENFDCTSSPSSPPSLPIALHISNASPSSLNLFKFSLRLVMKHVGPGVLSMANAGPDTNGSQFFISTVKTPWLDNRHVVFGHVVDGMDVVRRLECQETSRVDTPRFPCRIVNCGELPLDA</sequence>
<evidence type="ECO:0000313" key="7">
    <source>
        <dbReference type="EMBL" id="GMN51669.1"/>
    </source>
</evidence>
<dbReference type="EC" id="5.2.1.8" evidence="4"/>
<dbReference type="Pfam" id="PF00160">
    <property type="entry name" value="Pro_isomerase"/>
    <property type="match status" value="1"/>
</dbReference>
<comment type="catalytic activity">
    <reaction evidence="4">
        <text>[protein]-peptidylproline (omega=180) = [protein]-peptidylproline (omega=0)</text>
        <dbReference type="Rhea" id="RHEA:16237"/>
        <dbReference type="Rhea" id="RHEA-COMP:10747"/>
        <dbReference type="Rhea" id="RHEA-COMP:10748"/>
        <dbReference type="ChEBI" id="CHEBI:83833"/>
        <dbReference type="ChEBI" id="CHEBI:83834"/>
        <dbReference type="EC" id="5.2.1.8"/>
    </reaction>
</comment>
<dbReference type="PANTHER" id="PTHR11071:SF420">
    <property type="entry name" value="PEPTIDYL-PROLYL CIS-TRANS ISOMERASE CYP20-3, CHLOROPLASTIC"/>
    <property type="match status" value="1"/>
</dbReference>
<dbReference type="Gene3D" id="2.40.100.10">
    <property type="entry name" value="Cyclophilin-like"/>
    <property type="match status" value="1"/>
</dbReference>
<comment type="function">
    <text evidence="4">PPIases accelerate the folding of proteins. It catalyzes the cis-trans isomerization of proline imidic peptide bonds in oligopeptides.</text>
</comment>
<dbReference type="InterPro" id="IPR020892">
    <property type="entry name" value="Cyclophilin-type_PPIase_CS"/>
</dbReference>
<comment type="caution">
    <text evidence="7">The sequence shown here is derived from an EMBL/GenBank/DDBJ whole genome shotgun (WGS) entry which is preliminary data.</text>
</comment>
<organism evidence="7 8">
    <name type="scientific">Ficus carica</name>
    <name type="common">Common fig</name>
    <dbReference type="NCBI Taxonomy" id="3494"/>
    <lineage>
        <taxon>Eukaryota</taxon>
        <taxon>Viridiplantae</taxon>
        <taxon>Streptophyta</taxon>
        <taxon>Embryophyta</taxon>
        <taxon>Tracheophyta</taxon>
        <taxon>Spermatophyta</taxon>
        <taxon>Magnoliopsida</taxon>
        <taxon>eudicotyledons</taxon>
        <taxon>Gunneridae</taxon>
        <taxon>Pentapetalae</taxon>
        <taxon>rosids</taxon>
        <taxon>fabids</taxon>
        <taxon>Rosales</taxon>
        <taxon>Moraceae</taxon>
        <taxon>Ficeae</taxon>
        <taxon>Ficus</taxon>
    </lineage>
</organism>
<dbReference type="GO" id="GO:0006457">
    <property type="term" value="P:protein folding"/>
    <property type="evidence" value="ECO:0007669"/>
    <property type="project" value="InterPro"/>
</dbReference>
<comment type="similarity">
    <text evidence="1 4">Belongs to the cyclophilin-type PPIase family.</text>
</comment>
<dbReference type="PROSITE" id="PS00170">
    <property type="entry name" value="CSA_PPIASE_1"/>
    <property type="match status" value="1"/>
</dbReference>
<evidence type="ECO:0000259" key="6">
    <source>
        <dbReference type="PROSITE" id="PS50072"/>
    </source>
</evidence>
<reference evidence="7" key="1">
    <citation type="submission" date="2023-07" db="EMBL/GenBank/DDBJ databases">
        <title>draft genome sequence of fig (Ficus carica).</title>
        <authorList>
            <person name="Takahashi T."/>
            <person name="Nishimura K."/>
        </authorList>
    </citation>
    <scope>NUCLEOTIDE SEQUENCE</scope>
</reference>
<dbReference type="GO" id="GO:0003755">
    <property type="term" value="F:peptidyl-prolyl cis-trans isomerase activity"/>
    <property type="evidence" value="ECO:0007669"/>
    <property type="project" value="UniProtKB-UniRule"/>
</dbReference>
<protein>
    <recommendedName>
        <fullName evidence="4">Peptidyl-prolyl cis-trans isomerase</fullName>
        <shortName evidence="4">PPIase</shortName>
        <ecNumber evidence="4">5.2.1.8</ecNumber>
    </recommendedName>
</protein>
<evidence type="ECO:0000313" key="8">
    <source>
        <dbReference type="Proteomes" id="UP001187192"/>
    </source>
</evidence>
<keyword evidence="3 4" id="KW-0413">Isomerase</keyword>